<organism evidence="2 3">
    <name type="scientific">Dendrobium catenatum</name>
    <dbReference type="NCBI Taxonomy" id="906689"/>
    <lineage>
        <taxon>Eukaryota</taxon>
        <taxon>Viridiplantae</taxon>
        <taxon>Streptophyta</taxon>
        <taxon>Embryophyta</taxon>
        <taxon>Tracheophyta</taxon>
        <taxon>Spermatophyta</taxon>
        <taxon>Magnoliopsida</taxon>
        <taxon>Liliopsida</taxon>
        <taxon>Asparagales</taxon>
        <taxon>Orchidaceae</taxon>
        <taxon>Epidendroideae</taxon>
        <taxon>Malaxideae</taxon>
        <taxon>Dendrobiinae</taxon>
        <taxon>Dendrobium</taxon>
    </lineage>
</organism>
<evidence type="ECO:0000313" key="2">
    <source>
        <dbReference type="EMBL" id="PKU60587.1"/>
    </source>
</evidence>
<evidence type="ECO:0000313" key="3">
    <source>
        <dbReference type="Proteomes" id="UP000233837"/>
    </source>
</evidence>
<accession>A0A2I0VB12</accession>
<gene>
    <name evidence="2" type="ORF">MA16_Dca028660</name>
</gene>
<protein>
    <submittedName>
        <fullName evidence="2">Uncharacterized protein</fullName>
    </submittedName>
</protein>
<feature type="compositionally biased region" description="Polar residues" evidence="1">
    <location>
        <begin position="34"/>
        <end position="46"/>
    </location>
</feature>
<dbReference type="Proteomes" id="UP000233837">
    <property type="component" value="Unassembled WGS sequence"/>
</dbReference>
<feature type="region of interest" description="Disordered" evidence="1">
    <location>
        <begin position="23"/>
        <end position="55"/>
    </location>
</feature>
<sequence>MGDEKASTVMGNRERDRELLIPVAGDPAAEADSKASSPVSTSTMQNNRHHHSGRDVTVVRSEILWLQ</sequence>
<keyword evidence="3" id="KW-1185">Reference proteome</keyword>
<proteinExistence type="predicted"/>
<evidence type="ECO:0000256" key="1">
    <source>
        <dbReference type="SAM" id="MobiDB-lite"/>
    </source>
</evidence>
<dbReference type="EMBL" id="KZ505045">
    <property type="protein sequence ID" value="PKU60587.1"/>
    <property type="molecule type" value="Genomic_DNA"/>
</dbReference>
<name>A0A2I0VB12_9ASPA</name>
<dbReference type="AlphaFoldDB" id="A0A2I0VB12"/>
<reference evidence="2 3" key="1">
    <citation type="journal article" date="2016" name="Sci. Rep.">
        <title>The Dendrobium catenatum Lindl. genome sequence provides insights into polysaccharide synthase, floral development and adaptive evolution.</title>
        <authorList>
            <person name="Zhang G.Q."/>
            <person name="Xu Q."/>
            <person name="Bian C."/>
            <person name="Tsai W.C."/>
            <person name="Yeh C.M."/>
            <person name="Liu K.W."/>
            <person name="Yoshida K."/>
            <person name="Zhang L.S."/>
            <person name="Chang S.B."/>
            <person name="Chen F."/>
            <person name="Shi Y."/>
            <person name="Su Y.Y."/>
            <person name="Zhang Y.Q."/>
            <person name="Chen L.J."/>
            <person name="Yin Y."/>
            <person name="Lin M."/>
            <person name="Huang H."/>
            <person name="Deng H."/>
            <person name="Wang Z.W."/>
            <person name="Zhu S.L."/>
            <person name="Zhao X."/>
            <person name="Deng C."/>
            <person name="Niu S.C."/>
            <person name="Huang J."/>
            <person name="Wang M."/>
            <person name="Liu G.H."/>
            <person name="Yang H.J."/>
            <person name="Xiao X.J."/>
            <person name="Hsiao Y.Y."/>
            <person name="Wu W.L."/>
            <person name="Chen Y.Y."/>
            <person name="Mitsuda N."/>
            <person name="Ohme-Takagi M."/>
            <person name="Luo Y.B."/>
            <person name="Van de Peer Y."/>
            <person name="Liu Z.J."/>
        </authorList>
    </citation>
    <scope>NUCLEOTIDE SEQUENCE [LARGE SCALE GENOMIC DNA]</scope>
    <source>
        <tissue evidence="2">The whole plant</tissue>
    </source>
</reference>
<reference evidence="2 3" key="2">
    <citation type="journal article" date="2017" name="Nature">
        <title>The Apostasia genome and the evolution of orchids.</title>
        <authorList>
            <person name="Zhang G.Q."/>
            <person name="Liu K.W."/>
            <person name="Li Z."/>
            <person name="Lohaus R."/>
            <person name="Hsiao Y.Y."/>
            <person name="Niu S.C."/>
            <person name="Wang J.Y."/>
            <person name="Lin Y.C."/>
            <person name="Xu Q."/>
            <person name="Chen L.J."/>
            <person name="Yoshida K."/>
            <person name="Fujiwara S."/>
            <person name="Wang Z.W."/>
            <person name="Zhang Y.Q."/>
            <person name="Mitsuda N."/>
            <person name="Wang M."/>
            <person name="Liu G.H."/>
            <person name="Pecoraro L."/>
            <person name="Huang H.X."/>
            <person name="Xiao X.J."/>
            <person name="Lin M."/>
            <person name="Wu X.Y."/>
            <person name="Wu W.L."/>
            <person name="Chen Y.Y."/>
            <person name="Chang S.B."/>
            <person name="Sakamoto S."/>
            <person name="Ohme-Takagi M."/>
            <person name="Yagi M."/>
            <person name="Zeng S.J."/>
            <person name="Shen C.Y."/>
            <person name="Yeh C.M."/>
            <person name="Luo Y.B."/>
            <person name="Tsai W.C."/>
            <person name="Van de Peer Y."/>
            <person name="Liu Z.J."/>
        </authorList>
    </citation>
    <scope>NUCLEOTIDE SEQUENCE [LARGE SCALE GENOMIC DNA]</scope>
    <source>
        <tissue evidence="2">The whole plant</tissue>
    </source>
</reference>